<evidence type="ECO:0000313" key="13">
    <source>
        <dbReference type="EMBL" id="RBQ17275.1"/>
    </source>
</evidence>
<feature type="domain" description="Transketolase-like pyrimidine-binding" evidence="12">
    <location>
        <begin position="308"/>
        <end position="471"/>
    </location>
</feature>
<dbReference type="AlphaFoldDB" id="A0A366LTJ3"/>
<comment type="caution">
    <text evidence="13">The sequence shown here is derived from an EMBL/GenBank/DDBJ whole genome shotgun (WGS) entry which is preliminary data.</text>
</comment>
<keyword evidence="10" id="KW-0460">Magnesium</keyword>
<evidence type="ECO:0000313" key="14">
    <source>
        <dbReference type="Proteomes" id="UP000253303"/>
    </source>
</evidence>
<evidence type="ECO:0000256" key="7">
    <source>
        <dbReference type="ARBA" id="ARBA00022679"/>
    </source>
</evidence>
<evidence type="ECO:0000256" key="5">
    <source>
        <dbReference type="ARBA" id="ARBA00007131"/>
    </source>
</evidence>
<dbReference type="EMBL" id="QMEY01000012">
    <property type="protein sequence ID" value="RBQ17275.1"/>
    <property type="molecule type" value="Genomic_DNA"/>
</dbReference>
<evidence type="ECO:0000256" key="11">
    <source>
        <dbReference type="ARBA" id="ARBA00023052"/>
    </source>
</evidence>
<comment type="cofactor">
    <cofactor evidence="3">
        <name>Mg(2+)</name>
        <dbReference type="ChEBI" id="CHEBI:18420"/>
    </cofactor>
</comment>
<keyword evidence="8" id="KW-0479">Metal-binding</keyword>
<dbReference type="PANTHER" id="PTHR43195">
    <property type="entry name" value="TRANSKETOLASE"/>
    <property type="match status" value="1"/>
</dbReference>
<dbReference type="InterPro" id="IPR005475">
    <property type="entry name" value="Transketolase-like_Pyr-bd"/>
</dbReference>
<comment type="subunit">
    <text evidence="6">Homodimer.</text>
</comment>
<dbReference type="InterPro" id="IPR009014">
    <property type="entry name" value="Transketo_C/PFOR_II"/>
</dbReference>
<evidence type="ECO:0000256" key="6">
    <source>
        <dbReference type="ARBA" id="ARBA00011738"/>
    </source>
</evidence>
<dbReference type="CDD" id="cd07033">
    <property type="entry name" value="TPP_PYR_DXS_TK_like"/>
    <property type="match status" value="1"/>
</dbReference>
<dbReference type="Pfam" id="PF00456">
    <property type="entry name" value="Transketolase_N"/>
    <property type="match status" value="1"/>
</dbReference>
<reference evidence="13 14" key="1">
    <citation type="submission" date="2018-06" db="EMBL/GenBank/DDBJ databases">
        <title>Sphaerisporangium craniellae sp. nov., isolated from a marine sponge in the South China Sea.</title>
        <authorList>
            <person name="Li L."/>
        </authorList>
    </citation>
    <scope>NUCLEOTIDE SEQUENCE [LARGE SCALE GENOMIC DNA]</scope>
    <source>
        <strain evidence="13 14">LHW63015</strain>
    </source>
</reference>
<accession>A0A366LTJ3</accession>
<keyword evidence="11" id="KW-0786">Thiamine pyrophosphate</keyword>
<evidence type="ECO:0000256" key="8">
    <source>
        <dbReference type="ARBA" id="ARBA00022723"/>
    </source>
</evidence>
<keyword evidence="7 13" id="KW-0808">Transferase</keyword>
<evidence type="ECO:0000256" key="3">
    <source>
        <dbReference type="ARBA" id="ARBA00001946"/>
    </source>
</evidence>
<dbReference type="EC" id="2.2.1.1" evidence="13"/>
<dbReference type="Proteomes" id="UP000253303">
    <property type="component" value="Unassembled WGS sequence"/>
</dbReference>
<dbReference type="NCBIfam" id="NF004559">
    <property type="entry name" value="PRK05899.2-5"/>
    <property type="match status" value="1"/>
</dbReference>
<evidence type="ECO:0000256" key="4">
    <source>
        <dbReference type="ARBA" id="ARBA00001964"/>
    </source>
</evidence>
<dbReference type="RefSeq" id="WP_113983284.1">
    <property type="nucleotide sequence ID" value="NZ_QMEY01000012.1"/>
</dbReference>
<dbReference type="PANTHER" id="PTHR43195:SF1">
    <property type="entry name" value="FI06132P-RELATED"/>
    <property type="match status" value="1"/>
</dbReference>
<dbReference type="InterPro" id="IPR029061">
    <property type="entry name" value="THDP-binding"/>
</dbReference>
<dbReference type="SMART" id="SM00861">
    <property type="entry name" value="Transket_pyr"/>
    <property type="match status" value="1"/>
</dbReference>
<protein>
    <submittedName>
        <fullName evidence="13">Transketolase</fullName>
        <ecNumber evidence="13">2.2.1.1</ecNumber>
    </submittedName>
</protein>
<keyword evidence="14" id="KW-1185">Reference proteome</keyword>
<organism evidence="13 14">
    <name type="scientific">Spongiactinospora rosea</name>
    <dbReference type="NCBI Taxonomy" id="2248750"/>
    <lineage>
        <taxon>Bacteria</taxon>
        <taxon>Bacillati</taxon>
        <taxon>Actinomycetota</taxon>
        <taxon>Actinomycetes</taxon>
        <taxon>Streptosporangiales</taxon>
        <taxon>Streptosporangiaceae</taxon>
        <taxon>Spongiactinospora</taxon>
    </lineage>
</organism>
<comment type="cofactor">
    <cofactor evidence="2">
        <name>Mn(2+)</name>
        <dbReference type="ChEBI" id="CHEBI:29035"/>
    </cofactor>
</comment>
<dbReference type="InterPro" id="IPR033248">
    <property type="entry name" value="Transketolase_C"/>
</dbReference>
<evidence type="ECO:0000256" key="10">
    <source>
        <dbReference type="ARBA" id="ARBA00022842"/>
    </source>
</evidence>
<dbReference type="GO" id="GO:0030976">
    <property type="term" value="F:thiamine pyrophosphate binding"/>
    <property type="evidence" value="ECO:0007669"/>
    <property type="project" value="TreeGrafter"/>
</dbReference>
<comment type="cofactor">
    <cofactor evidence="1">
        <name>Ca(2+)</name>
        <dbReference type="ChEBI" id="CHEBI:29108"/>
    </cofactor>
</comment>
<name>A0A366LTJ3_9ACTN</name>
<evidence type="ECO:0000256" key="1">
    <source>
        <dbReference type="ARBA" id="ARBA00001913"/>
    </source>
</evidence>
<dbReference type="InterPro" id="IPR051424">
    <property type="entry name" value="Transketolase-like"/>
</dbReference>
<dbReference type="GO" id="GO:0005737">
    <property type="term" value="C:cytoplasm"/>
    <property type="evidence" value="ECO:0007669"/>
    <property type="project" value="UniProtKB-ARBA"/>
</dbReference>
<dbReference type="Gene3D" id="3.40.50.920">
    <property type="match status" value="1"/>
</dbReference>
<dbReference type="Pfam" id="PF02780">
    <property type="entry name" value="Transketolase_C"/>
    <property type="match status" value="1"/>
</dbReference>
<dbReference type="Gene3D" id="3.40.50.970">
    <property type="match status" value="2"/>
</dbReference>
<dbReference type="GO" id="GO:0000287">
    <property type="term" value="F:magnesium ion binding"/>
    <property type="evidence" value="ECO:0007669"/>
    <property type="project" value="UniProtKB-ARBA"/>
</dbReference>
<dbReference type="InterPro" id="IPR020826">
    <property type="entry name" value="Transketolase_BS"/>
</dbReference>
<sequence>MPERDLRYLADLAAQLRVDAVRASSAAGSGHPTSSMSAADLMAVLLACHLRYDFDDPHAPGNDHLIFSKGHASPLLYALYKAAGAISDEELLSFRKHGSRLEGHPTPRLPWVDVATGSLGQGLPVGVGVAMAGRRLDRVPYHVWVLCGDSELAEGSIWEAAEQAGYEGLANLTAIVDVNRLGQRGPTRHGWDTGAYARRMCAFGWHTVEIDGHDPGQIDYALSDARNVRRRPTAILARTRKGEGVSAVEDREGAHGKPLADAEQAIEELGGLRETIRVQVNPPEPVKEPDGVPHSPLKLPVFELGDDVATRSAFGEALAALGSARGDVVALDGEVADSTKAQAFADAHPDRFFEFFIAEQQMVAAAVGMQVRGWVPFAATFAAFLTRAADFIRMAAVSRADVRLVGSHSGVEIGQDGPSQMGLEDLSMMRAVYGSTVLYPCDANQTAKLVTAMADRPGVSYLRTTRGATPVIYDADEDFPIGRCRVLRASPDDLATIVAAGVTVHEALAAAGELAEEGIRVGVIDLYSVKPLDIEALRAAATTTGNLITVEDHWPEGGLGEAVLSAVADLGPRVIKLAVRQMPGSATPREQLRDAGIDRTAIRDAVKRLR</sequence>
<dbReference type="GO" id="GO:0004802">
    <property type="term" value="F:transketolase activity"/>
    <property type="evidence" value="ECO:0007669"/>
    <property type="project" value="UniProtKB-EC"/>
</dbReference>
<dbReference type="Pfam" id="PF02779">
    <property type="entry name" value="Transket_pyr"/>
    <property type="match status" value="1"/>
</dbReference>
<dbReference type="OrthoDB" id="8732661at2"/>
<evidence type="ECO:0000256" key="9">
    <source>
        <dbReference type="ARBA" id="ARBA00022837"/>
    </source>
</evidence>
<dbReference type="PROSITE" id="PS00802">
    <property type="entry name" value="TRANSKETOLASE_2"/>
    <property type="match status" value="1"/>
</dbReference>
<dbReference type="SUPFAM" id="SSF52518">
    <property type="entry name" value="Thiamin diphosphate-binding fold (THDP-binding)"/>
    <property type="match status" value="2"/>
</dbReference>
<dbReference type="SUPFAM" id="SSF52922">
    <property type="entry name" value="TK C-terminal domain-like"/>
    <property type="match status" value="1"/>
</dbReference>
<keyword evidence="9" id="KW-0106">Calcium</keyword>
<evidence type="ECO:0000259" key="12">
    <source>
        <dbReference type="SMART" id="SM00861"/>
    </source>
</evidence>
<gene>
    <name evidence="13" type="ORF">DP939_25380</name>
</gene>
<proteinExistence type="inferred from homology"/>
<comment type="cofactor">
    <cofactor evidence="4">
        <name>thiamine diphosphate</name>
        <dbReference type="ChEBI" id="CHEBI:58937"/>
    </cofactor>
</comment>
<dbReference type="CDD" id="cd02012">
    <property type="entry name" value="TPP_TK"/>
    <property type="match status" value="1"/>
</dbReference>
<evidence type="ECO:0000256" key="2">
    <source>
        <dbReference type="ARBA" id="ARBA00001936"/>
    </source>
</evidence>
<dbReference type="FunFam" id="3.40.50.970:FF:000129">
    <property type="entry name" value="Transketolase"/>
    <property type="match status" value="1"/>
</dbReference>
<dbReference type="InterPro" id="IPR005474">
    <property type="entry name" value="Transketolase_N"/>
</dbReference>
<comment type="similarity">
    <text evidence="5">Belongs to the transketolase family.</text>
</comment>